<reference evidence="2 3" key="1">
    <citation type="submission" date="2015-05" db="EMBL/GenBank/DDBJ databases">
        <title>Whole genome sequence and identification of bacterial endophytes from Costus igneus.</title>
        <authorList>
            <person name="Lee Y.P."/>
            <person name="Gan H.M."/>
            <person name="Eng W."/>
            <person name="Wheatley M.S."/>
            <person name="Caraballo A."/>
            <person name="Polter S."/>
            <person name="Savka M.A."/>
            <person name="Hudson A.O."/>
        </authorList>
    </citation>
    <scope>NUCLEOTIDE SEQUENCE [LARGE SCALE GENOMIC DNA]</scope>
    <source>
        <strain evidence="2 3">RIT379</strain>
    </source>
</reference>
<dbReference type="EMBL" id="LDPH01000040">
    <property type="protein sequence ID" value="KLV19570.1"/>
    <property type="molecule type" value="Genomic_DNA"/>
</dbReference>
<comment type="caution">
    <text evidence="2">The sequence shown here is derived from an EMBL/GenBank/DDBJ whole genome shotgun (WGS) entry which is preliminary data.</text>
</comment>
<dbReference type="Gene3D" id="1.10.10.10">
    <property type="entry name" value="Winged helix-like DNA-binding domain superfamily/Winged helix DNA-binding domain"/>
    <property type="match status" value="1"/>
</dbReference>
<dbReference type="OrthoDB" id="9791785at2"/>
<dbReference type="RefSeq" id="WP_047944618.1">
    <property type="nucleotide sequence ID" value="NZ_CP053989.1"/>
</dbReference>
<keyword evidence="3" id="KW-1185">Reference proteome</keyword>
<feature type="domain" description="Transcription regulator PadR N-terminal" evidence="1">
    <location>
        <begin position="15"/>
        <end position="86"/>
    </location>
</feature>
<name>A0A0J1KS91_NIACI</name>
<accession>A0A0J1KS91</accession>
<dbReference type="GeneID" id="56349812"/>
<dbReference type="SUPFAM" id="SSF46785">
    <property type="entry name" value="Winged helix' DNA-binding domain"/>
    <property type="match status" value="1"/>
</dbReference>
<dbReference type="InterPro" id="IPR036390">
    <property type="entry name" value="WH_DNA-bd_sf"/>
</dbReference>
<evidence type="ECO:0000259" key="1">
    <source>
        <dbReference type="Pfam" id="PF03551"/>
    </source>
</evidence>
<dbReference type="Pfam" id="PF03551">
    <property type="entry name" value="PadR"/>
    <property type="match status" value="1"/>
</dbReference>
<gene>
    <name evidence="2" type="ORF">ABW02_23670</name>
</gene>
<dbReference type="PANTHER" id="PTHR33169">
    <property type="entry name" value="PADR-FAMILY TRANSCRIPTIONAL REGULATOR"/>
    <property type="match status" value="1"/>
</dbReference>
<dbReference type="InterPro" id="IPR036388">
    <property type="entry name" value="WH-like_DNA-bd_sf"/>
</dbReference>
<dbReference type="Proteomes" id="UP000036045">
    <property type="component" value="Unassembled WGS sequence"/>
</dbReference>
<dbReference type="AlphaFoldDB" id="A0A0J1KS91"/>
<dbReference type="InterPro" id="IPR052509">
    <property type="entry name" value="Metal_resp_DNA-bind_regulator"/>
</dbReference>
<evidence type="ECO:0000313" key="3">
    <source>
        <dbReference type="Proteomes" id="UP000036045"/>
    </source>
</evidence>
<dbReference type="InterPro" id="IPR005149">
    <property type="entry name" value="Tscrpt_reg_PadR_N"/>
</dbReference>
<organism evidence="2 3">
    <name type="scientific">Niallia circulans</name>
    <name type="common">Bacillus circulans</name>
    <dbReference type="NCBI Taxonomy" id="1397"/>
    <lineage>
        <taxon>Bacteria</taxon>
        <taxon>Bacillati</taxon>
        <taxon>Bacillota</taxon>
        <taxon>Bacilli</taxon>
        <taxon>Bacillales</taxon>
        <taxon>Bacillaceae</taxon>
        <taxon>Niallia</taxon>
    </lineage>
</organism>
<proteinExistence type="predicted"/>
<protein>
    <submittedName>
        <fullName evidence="2">PadR family transcriptional regulator</fullName>
    </submittedName>
</protein>
<dbReference type="PANTHER" id="PTHR33169:SF25">
    <property type="entry name" value="DNA-BINDING PROTEIN YIZB-RELATED"/>
    <property type="match status" value="1"/>
</dbReference>
<dbReference type="PATRIC" id="fig|1397.4.peg.4233"/>
<sequence>MSKSQMLKGVLEGCLLAIISKGEIYGYEMIEKLEAYGFTMISEGSIYPVLLRMKKEELVTVETKASPSGPKRKYYSLSDKGAKVLDEFADTWTELATSVHWLLKDIREEK</sequence>
<evidence type="ECO:0000313" key="2">
    <source>
        <dbReference type="EMBL" id="KLV19570.1"/>
    </source>
</evidence>